<name>A0A4R9J1C0_9LEPT</name>
<dbReference type="AlphaFoldDB" id="A0A4R9J1C0"/>
<evidence type="ECO:0000313" key="3">
    <source>
        <dbReference type="Proteomes" id="UP000297871"/>
    </source>
</evidence>
<sequence>MNLKSVSIIICIITIFSFCKKEAPIGRGYVLESGLCVHKGPSILKECEIRLDAGAVVQILEYKIPDKERGEGLLWYRIKSEKTEGYISLDEELSRNKFASIFPQTTERMMVNASSLRLRSIPSLLGDIITMLPNGTEVKVTGKTPFKVQIDGKYDGWVEVTTPSGQTGFSYAGFLISKTIDQNTSSGTENNSEGTPIEIPEGSEDISGFLILNGGATAWADPGKTEWQSGSCDKNKSIPGDTFVRATQKVKVSGVTYYHGERKFQYYTINSLEPNGCLDAWFSANDVEYHNQTLFEWSSKQYAANFDKSLIQFLSTNGYNPVEDLSTLTIEEISKKKKETIYRISYDTFDSEFNRKFDINNIYLKNSQGIFVLLENTKDAYETDLDGDGVSEWKVNTSGRSDSATTFYRYSGTSLVSFLTVSESDYGSCQIEYDGGNISTGPDDSEKTIHCTISEVSPYIYVSADKEYKFKYSKGVIRLTK</sequence>
<feature type="domain" description="SH3b" evidence="1">
    <location>
        <begin position="104"/>
        <end position="179"/>
    </location>
</feature>
<evidence type="ECO:0000313" key="2">
    <source>
        <dbReference type="EMBL" id="TGL28184.1"/>
    </source>
</evidence>
<dbReference type="OrthoDB" id="330373at2"/>
<organism evidence="2 3">
    <name type="scientific">Leptospira koniambonensis</name>
    <dbReference type="NCBI Taxonomy" id="2484950"/>
    <lineage>
        <taxon>Bacteria</taxon>
        <taxon>Pseudomonadati</taxon>
        <taxon>Spirochaetota</taxon>
        <taxon>Spirochaetia</taxon>
        <taxon>Leptospirales</taxon>
        <taxon>Leptospiraceae</taxon>
        <taxon>Leptospira</taxon>
    </lineage>
</organism>
<dbReference type="Gene3D" id="2.30.30.40">
    <property type="entry name" value="SH3 Domains"/>
    <property type="match status" value="1"/>
</dbReference>
<dbReference type="InterPro" id="IPR003646">
    <property type="entry name" value="SH3-like_bac-type"/>
</dbReference>
<dbReference type="EMBL" id="RQFY01000012">
    <property type="protein sequence ID" value="TGL28184.1"/>
    <property type="molecule type" value="Genomic_DNA"/>
</dbReference>
<dbReference type="Proteomes" id="UP000297871">
    <property type="component" value="Unassembled WGS sequence"/>
</dbReference>
<dbReference type="PROSITE" id="PS51781">
    <property type="entry name" value="SH3B"/>
    <property type="match status" value="1"/>
</dbReference>
<reference evidence="2" key="1">
    <citation type="journal article" date="2019" name="PLoS Negl. Trop. Dis.">
        <title>Revisiting the worldwide diversity of Leptospira species in the environment.</title>
        <authorList>
            <person name="Vincent A.T."/>
            <person name="Schiettekatte O."/>
            <person name="Bourhy P."/>
            <person name="Veyrier F.J."/>
            <person name="Picardeau M."/>
        </authorList>
    </citation>
    <scope>NUCLEOTIDE SEQUENCE [LARGE SCALE GENOMIC DNA]</scope>
    <source>
        <strain evidence="2">201800265</strain>
    </source>
</reference>
<evidence type="ECO:0000259" key="1">
    <source>
        <dbReference type="PROSITE" id="PS51781"/>
    </source>
</evidence>
<gene>
    <name evidence="2" type="ORF">EHQ52_18075</name>
</gene>
<comment type="caution">
    <text evidence="2">The sequence shown here is derived from an EMBL/GenBank/DDBJ whole genome shotgun (WGS) entry which is preliminary data.</text>
</comment>
<dbReference type="SMART" id="SM00287">
    <property type="entry name" value="SH3b"/>
    <property type="match status" value="1"/>
</dbReference>
<protein>
    <recommendedName>
        <fullName evidence="1">SH3b domain-containing protein</fullName>
    </recommendedName>
</protein>
<accession>A0A4R9J1C0</accession>
<proteinExistence type="predicted"/>
<keyword evidence="3" id="KW-1185">Reference proteome</keyword>
<dbReference type="Pfam" id="PF08239">
    <property type="entry name" value="SH3_3"/>
    <property type="match status" value="1"/>
</dbReference>
<dbReference type="RefSeq" id="WP_135616665.1">
    <property type="nucleotide sequence ID" value="NZ_RQFY01000012.1"/>
</dbReference>